<evidence type="ECO:0008006" key="4">
    <source>
        <dbReference type="Google" id="ProtNLM"/>
    </source>
</evidence>
<dbReference type="InterPro" id="IPR036188">
    <property type="entry name" value="FAD/NAD-bd_sf"/>
</dbReference>
<dbReference type="PANTHER" id="PTHR42923">
    <property type="entry name" value="PROTOPORPHYRINOGEN OXIDASE"/>
    <property type="match status" value="1"/>
</dbReference>
<dbReference type="VEuPathDB" id="FungiDB:GMDG_07633"/>
<dbReference type="Pfam" id="PF13450">
    <property type="entry name" value="NAD_binding_8"/>
    <property type="match status" value="1"/>
</dbReference>
<evidence type="ECO:0000256" key="1">
    <source>
        <dbReference type="SAM" id="Phobius"/>
    </source>
</evidence>
<sequence>MAERERQKIAIVGSGMSGLAAAWALHNDPSGKFDVTVYEKGNACALDGYSYTPPGAKSSRIDIPMRVFSGEYYANLFKLVAEFNVPAKPRRFLFVFTREEHERPYFIHASNKHRIFPPNTEPNPSLYQRIRHLLLSVVLGLCYAVFAFGVRFFPPGVGGPGEAAGTETIEHYCNRLFLPKFFLDDYLVPLFSSVATCSHDDFRTFPAVYITDYKKYTSGNDHNSVTTMQAMQEKLVSNNLRIKLKHPVTNIESQPDGTVKCTIVDLDNNKKESVITFNKVITATSSHALAHLYKPARPMASQLPICEAEVVVHTDYTIMSHVISRKGPLAKKPLSDLTADEFLASTKWLNPDASAADILALQTRRSPSGEEWTEATHVHSSGLLVTVRPVIYSKNPTPGEAVYGSMNKTPRLPPAYVISDDKVAHKAVFYRMLSNPQRRELIRAAFSKEAPASGGKKATEREGLLNGAAKNQGWRNGDGNLFAVGSWSNDSLTLLENCVRTALTVAGTLGAELPFEVVERTQF</sequence>
<organism evidence="2 3">
    <name type="scientific">Pseudogymnoascus destructans (strain ATCC MYA-4855 / 20631-21)</name>
    <name type="common">Bat white-nose syndrome fungus</name>
    <name type="synonym">Geomyces destructans</name>
    <dbReference type="NCBI Taxonomy" id="658429"/>
    <lineage>
        <taxon>Eukaryota</taxon>
        <taxon>Fungi</taxon>
        <taxon>Dikarya</taxon>
        <taxon>Ascomycota</taxon>
        <taxon>Pezizomycotina</taxon>
        <taxon>Leotiomycetes</taxon>
        <taxon>Thelebolales</taxon>
        <taxon>Thelebolaceae</taxon>
        <taxon>Pseudogymnoascus</taxon>
    </lineage>
</organism>
<keyword evidence="1" id="KW-0472">Membrane</keyword>
<evidence type="ECO:0000313" key="2">
    <source>
        <dbReference type="EMBL" id="ELR05860.1"/>
    </source>
</evidence>
<dbReference type="EMBL" id="GL573410">
    <property type="protein sequence ID" value="ELR05860.1"/>
    <property type="molecule type" value="Genomic_DNA"/>
</dbReference>
<reference evidence="3" key="1">
    <citation type="submission" date="2010-09" db="EMBL/GenBank/DDBJ databases">
        <title>The genome sequence of Geomyces destructans 20631-21.</title>
        <authorList>
            <consortium name="The Broad Institute Genome Sequencing Platform"/>
            <person name="Cuomo C.A."/>
            <person name="Blehert D.S."/>
            <person name="Lorch J.M."/>
            <person name="Young S.K."/>
            <person name="Zeng Q."/>
            <person name="Gargeya S."/>
            <person name="Fitzgerald M."/>
            <person name="Haas B."/>
            <person name="Abouelleil A."/>
            <person name="Alvarado L."/>
            <person name="Arachchi H.M."/>
            <person name="Berlin A."/>
            <person name="Brown A."/>
            <person name="Chapman S.B."/>
            <person name="Chen Z."/>
            <person name="Dunbar C."/>
            <person name="Freedman E."/>
            <person name="Gearin G."/>
            <person name="Gellesch M."/>
            <person name="Goldberg J."/>
            <person name="Griggs A."/>
            <person name="Gujja S."/>
            <person name="Heiman D."/>
            <person name="Howarth C."/>
            <person name="Larson L."/>
            <person name="Lui A."/>
            <person name="MacDonald P.J.P."/>
            <person name="Montmayeur A."/>
            <person name="Murphy C."/>
            <person name="Neiman D."/>
            <person name="Pearson M."/>
            <person name="Priest M."/>
            <person name="Roberts A."/>
            <person name="Saif S."/>
            <person name="Shea T."/>
            <person name="Shenoy N."/>
            <person name="Sisk P."/>
            <person name="Stolte C."/>
            <person name="Sykes S."/>
            <person name="Wortman J."/>
            <person name="Nusbaum C."/>
            <person name="Birren B."/>
        </authorList>
    </citation>
    <scope>NUCLEOTIDE SEQUENCE [LARGE SCALE GENOMIC DNA]</scope>
    <source>
        <strain evidence="3">ATCC MYA-4855 / 20631-21</strain>
    </source>
</reference>
<dbReference type="InterPro" id="IPR050464">
    <property type="entry name" value="Zeta_carotene_desat/Oxidored"/>
</dbReference>
<dbReference type="AlphaFoldDB" id="L8FXX9"/>
<feature type="transmembrane region" description="Helical" evidence="1">
    <location>
        <begin position="133"/>
        <end position="153"/>
    </location>
</feature>
<dbReference type="Gene3D" id="3.50.50.60">
    <property type="entry name" value="FAD/NAD(P)-binding domain"/>
    <property type="match status" value="2"/>
</dbReference>
<accession>L8FXX9</accession>
<dbReference type="OrthoDB" id="5977668at2759"/>
<dbReference type="SUPFAM" id="SSF51905">
    <property type="entry name" value="FAD/NAD(P)-binding domain"/>
    <property type="match status" value="1"/>
</dbReference>
<dbReference type="InParanoid" id="L8FXX9"/>
<keyword evidence="1" id="KW-0812">Transmembrane</keyword>
<proteinExistence type="predicted"/>
<gene>
    <name evidence="2" type="ORF">GMDG_07633</name>
</gene>
<keyword evidence="3" id="KW-1185">Reference proteome</keyword>
<dbReference type="PANTHER" id="PTHR42923:SF42">
    <property type="entry name" value="AMINE OXIDASE DOMAIN-CONTAINING PROTEIN"/>
    <property type="match status" value="1"/>
</dbReference>
<dbReference type="GO" id="GO:0016491">
    <property type="term" value="F:oxidoreductase activity"/>
    <property type="evidence" value="ECO:0007669"/>
    <property type="project" value="TreeGrafter"/>
</dbReference>
<dbReference type="HOGENOM" id="CLU_028123_3_1_1"/>
<protein>
    <recommendedName>
        <fullName evidence="4">Amine oxidase domain-containing protein</fullName>
    </recommendedName>
</protein>
<dbReference type="Proteomes" id="UP000011064">
    <property type="component" value="Unassembled WGS sequence"/>
</dbReference>
<evidence type="ECO:0000313" key="3">
    <source>
        <dbReference type="Proteomes" id="UP000011064"/>
    </source>
</evidence>
<name>L8FXX9_PSED2</name>
<keyword evidence="1" id="KW-1133">Transmembrane helix</keyword>
<dbReference type="STRING" id="658429.L8FXX9"/>